<dbReference type="GO" id="GO:0017056">
    <property type="term" value="F:structural constituent of nuclear pore"/>
    <property type="evidence" value="ECO:0007669"/>
    <property type="project" value="InterPro"/>
</dbReference>
<dbReference type="CTD" id="23511"/>
<organism evidence="1 2">
    <name type="scientific">Dendroctonus ponderosae</name>
    <name type="common">Mountain pine beetle</name>
    <dbReference type="NCBI Taxonomy" id="77166"/>
    <lineage>
        <taxon>Eukaryota</taxon>
        <taxon>Metazoa</taxon>
        <taxon>Ecdysozoa</taxon>
        <taxon>Arthropoda</taxon>
        <taxon>Hexapoda</taxon>
        <taxon>Insecta</taxon>
        <taxon>Pterygota</taxon>
        <taxon>Neoptera</taxon>
        <taxon>Endopterygota</taxon>
        <taxon>Coleoptera</taxon>
        <taxon>Polyphaga</taxon>
        <taxon>Cucujiformia</taxon>
        <taxon>Curculionidae</taxon>
        <taxon>Scolytinae</taxon>
        <taxon>Dendroctonus</taxon>
    </lineage>
</organism>
<protein>
    <recommendedName>
        <fullName evidence="3">Importin N-terminal domain-containing protein</fullName>
    </recommendedName>
</protein>
<reference evidence="1" key="2">
    <citation type="submission" date="2024-08" db="UniProtKB">
        <authorList>
            <consortium name="EnsemblMetazoa"/>
        </authorList>
    </citation>
    <scope>IDENTIFICATION</scope>
</reference>
<proteinExistence type="predicted"/>
<dbReference type="Proteomes" id="UP000019118">
    <property type="component" value="Unassembled WGS sequence"/>
</dbReference>
<name>A0AAR5P219_DENPD</name>
<dbReference type="KEGG" id="dpa:109533862"/>
<evidence type="ECO:0000313" key="2">
    <source>
        <dbReference type="Proteomes" id="UP000019118"/>
    </source>
</evidence>
<reference evidence="2" key="1">
    <citation type="journal article" date="2013" name="Genome Biol.">
        <title>Draft genome of the mountain pine beetle, Dendroctonus ponderosae Hopkins, a major forest pest.</title>
        <authorList>
            <person name="Keeling C.I."/>
            <person name="Yuen M.M."/>
            <person name="Liao N.Y."/>
            <person name="Docking T.R."/>
            <person name="Chan S.K."/>
            <person name="Taylor G.A."/>
            <person name="Palmquist D.L."/>
            <person name="Jackman S.D."/>
            <person name="Nguyen A."/>
            <person name="Li M."/>
            <person name="Henderson H."/>
            <person name="Janes J.K."/>
            <person name="Zhao Y."/>
            <person name="Pandoh P."/>
            <person name="Moore R."/>
            <person name="Sperling F.A."/>
            <person name="Huber D.P."/>
            <person name="Birol I."/>
            <person name="Jones S.J."/>
            <person name="Bohlmann J."/>
        </authorList>
    </citation>
    <scope>NUCLEOTIDE SEQUENCE</scope>
</reference>
<dbReference type="GO" id="GO:0006606">
    <property type="term" value="P:protein import into nucleus"/>
    <property type="evidence" value="ECO:0007669"/>
    <property type="project" value="TreeGrafter"/>
</dbReference>
<dbReference type="InterPro" id="IPR044840">
    <property type="entry name" value="Nup188"/>
</dbReference>
<dbReference type="EnsemblMetazoa" id="XM_019899368.1">
    <property type="protein sequence ID" value="XP_019754927.1"/>
    <property type="gene ID" value="LOC109533862"/>
</dbReference>
<evidence type="ECO:0000313" key="1">
    <source>
        <dbReference type="EnsemblMetazoa" id="XP_019754927.1"/>
    </source>
</evidence>
<evidence type="ECO:0008006" key="3">
    <source>
        <dbReference type="Google" id="ProtNLM"/>
    </source>
</evidence>
<dbReference type="GO" id="GO:0044611">
    <property type="term" value="C:nuclear pore inner ring"/>
    <property type="evidence" value="ECO:0007669"/>
    <property type="project" value="TreeGrafter"/>
</dbReference>
<dbReference type="PANTHER" id="PTHR31431">
    <property type="entry name" value="NUCLEOPORIN NUP188 HOMOLOG"/>
    <property type="match status" value="1"/>
</dbReference>
<accession>A0AAR5P219</accession>
<sequence>MANSDTLPVWQKLYQIVSGSNQNIIPEVVDKVLEICRENISTVLLSFKVYTKASFEEWKKVSELMSISQDDELCGFIHHMSKELDLDVNLAWSIICNFLIFDYNEKVSDLKAIVRYESNIKSIIDQLWNFYTSERMFLLKCIRLIFEKINDINFIYADQFNEFLEHIDLKELWSNLLKTLEYLITEISVDKTSQVSEDTLEKWVQRNNREQVEVILLIVLVSDLKLMDGDELTDVMKLFMRHGFGRHPLFFGAGYLSRSKDVDDIKNAEIGVVLSLIHRYWQNHGIFKMLPKEVETDLERYQVQGDNSSILFIWAVYKSTLSSGYLDYGKTVLELLLDKKVFKSLADCITMNLFQNCRVGEIVLEATNRLFIEFSKLINDYRLIYEQDGIVKLMCELYKLSYLRALDYFGKFFEIALDMFPYKLDNFLSMVEAIIISGVDHMKIMKLLHNCPTFCTEMPWTFNSDAVTSTEQTSLFTFSDKFAVPIGTLLEKCNCFGEDVIKFKYKFNFFCVVEQFIRSLTSWAVSRGNYNNQFFNNVIRSYEFLIVVIKHFTKYAETEIIIKPLIQRLDCVPTYFNRKEFRNYNFFYVYFAANCALVKYQNVAFSEAFPGVMRKQLFPPILNYKDVIEALKLLQTSDECILYGFLKEEESLKNHKLLLEYMELILYILKKDILHAEVLFSGVWYILYVAFPTHTQWDYDDPGKFEQNTILNRCLQIFVYVLQKEQNKSEKFAQKQLYQLVLNAFLNDAYIIDHFYNVFVKDKFYIPNLMHQESNWLAGKTLIILDTIQLELSVLLLIFKHRAQIPEVKCEIDKRTHVFAKSASCYFITPYNCTLAVLAGKFLNILGKDENIPMMSCLGVNYDQVQTLFLERLRDPMEDEKVKINILNIISTCIFHQTGMTAAFFNIQSAKKWYNPDIKNIEGDDVGDFMMDYLKNIKKSVAYLKSPLQVGILRIMANLWQCQKQHLVSHITATKEFWILLTDPLMQAFEQAPLVYSFLFKIIAIQLAISLKKPKGQEHFYKATERFLNDETQLQLFHQYVFKIFSNKNLSNRALKDRELLLHSWSEVLVSVQKQPQVTCFSSCKSKCLYVNLAFEVLHVELVHQKILSVWLDFMVVVIDMFGLQFDEEIDKFASQAVDYAKILKKYYEEMSLKDKRSALTIILKIVQQLKDYYNENPHLLVTLLDEIGSLVDFEYLVVEEEAWRRLKADDSTANEWLGPWALITSIANSILTMKNCNNFGVWFSNRKYLERMVECTCQLFSHKGCLSFAKVALYSLTLYVQSTLAYDFLNINMVKFYDRIEPMVNSLLIGQSKVNILALKEAWTIFNVLMNFNRAFLRKFQKTALETCYAFLTLNHNIMNHIMSIPENTVDFKALDLLSQTLMFYNEILRYWQIEWYRKNNRTYRFMMDGIRKVINGCIYLCLRPKHIGFYYLDRYMRLMAIDQTPSVINDLMISVINRLIGILGLALSCLYKLNSSLIQLFDYFEPEETIIILIDNDFSVPRFELPIPCELTYGRLLCLAHFLCKTLNQLNQKKENNILTIDETEYLHYIGLVEHQDPSDYMPDQKLSSFLRYLYEYSGLIDPWINNLNYANTQKSADILMLFIGQQACLTIKELDPSQVPYYRANLCSELQFFQEYIKKRTSELYVERNTSAVLYTGEMDYIKKYLLSHWKKDENGKNAIQEVAERNFLLIMTYWFSNICKIQ</sequence>
<dbReference type="PANTHER" id="PTHR31431:SF1">
    <property type="entry name" value="NUCLEOPORIN NUP188"/>
    <property type="match status" value="1"/>
</dbReference>
<dbReference type="GeneID" id="109533862"/>
<dbReference type="GO" id="GO:0006405">
    <property type="term" value="P:RNA export from nucleus"/>
    <property type="evidence" value="ECO:0007669"/>
    <property type="project" value="TreeGrafter"/>
</dbReference>
<keyword evidence="2" id="KW-1185">Reference proteome</keyword>